<dbReference type="AlphaFoldDB" id="A0A4R0Z1U2"/>
<comment type="caution">
    <text evidence="1">The sequence shown here is derived from an EMBL/GenBank/DDBJ whole genome shotgun (WGS) entry which is preliminary data.</text>
</comment>
<sequence>MTQRHLNTSEALARADSSATCVMLDRQNVVRCASISVAMLLKYPIFSGVCDGCSFGFAARFAVKMGNAMTYRIECPFSSTMYLTFHFTEIDDWHESVLSLRNARCCERMPKDGDDLQVIFDAAVAPFEKYPLQGVMTYTFDSVPEVHPWPKEAAA</sequence>
<evidence type="ECO:0000313" key="1">
    <source>
        <dbReference type="EMBL" id="TCI13146.1"/>
    </source>
</evidence>
<keyword evidence="2" id="KW-1185">Reference proteome</keyword>
<dbReference type="RefSeq" id="WP_131150071.1">
    <property type="nucleotide sequence ID" value="NZ_SJTG01000001.1"/>
</dbReference>
<accession>A0A4R0Z1U2</accession>
<proteinExistence type="predicted"/>
<reference evidence="1 2" key="1">
    <citation type="submission" date="2019-02" db="EMBL/GenBank/DDBJ databases">
        <title>Dyella amyloliquefaciens sp. nov., isolated from forest soil.</title>
        <authorList>
            <person name="Gao Z.-H."/>
            <person name="Qiu L.-H."/>
        </authorList>
    </citation>
    <scope>NUCLEOTIDE SEQUENCE [LARGE SCALE GENOMIC DNA]</scope>
    <source>
        <strain evidence="1 2">KACC 12747</strain>
    </source>
</reference>
<name>A0A4R0Z1U2_9GAMM</name>
<organism evidence="1 2">
    <name type="scientific">Dyella soli</name>
    <dbReference type="NCBI Taxonomy" id="522319"/>
    <lineage>
        <taxon>Bacteria</taxon>
        <taxon>Pseudomonadati</taxon>
        <taxon>Pseudomonadota</taxon>
        <taxon>Gammaproteobacteria</taxon>
        <taxon>Lysobacterales</taxon>
        <taxon>Rhodanobacteraceae</taxon>
        <taxon>Dyella</taxon>
    </lineage>
</organism>
<evidence type="ECO:0000313" key="2">
    <source>
        <dbReference type="Proteomes" id="UP000291822"/>
    </source>
</evidence>
<protein>
    <submittedName>
        <fullName evidence="1">Uncharacterized protein</fullName>
    </submittedName>
</protein>
<gene>
    <name evidence="1" type="ORF">EZM97_07560</name>
</gene>
<dbReference type="Proteomes" id="UP000291822">
    <property type="component" value="Unassembled WGS sequence"/>
</dbReference>
<dbReference type="EMBL" id="SJTG01000001">
    <property type="protein sequence ID" value="TCI13146.1"/>
    <property type="molecule type" value="Genomic_DNA"/>
</dbReference>